<dbReference type="InterPro" id="IPR018060">
    <property type="entry name" value="HTH_AraC"/>
</dbReference>
<dbReference type="SUPFAM" id="SSF51215">
    <property type="entry name" value="Regulatory protein AraC"/>
    <property type="match status" value="1"/>
</dbReference>
<dbReference type="AlphaFoldDB" id="A0AAE7D6N4"/>
<dbReference type="KEGG" id="coy:HF329_09145"/>
<dbReference type="GO" id="GO:0043565">
    <property type="term" value="F:sequence-specific DNA binding"/>
    <property type="evidence" value="ECO:0007669"/>
    <property type="project" value="InterPro"/>
</dbReference>
<dbReference type="PROSITE" id="PS01124">
    <property type="entry name" value="HTH_ARAC_FAMILY_2"/>
    <property type="match status" value="1"/>
</dbReference>
<dbReference type="GO" id="GO:0003700">
    <property type="term" value="F:DNA-binding transcription factor activity"/>
    <property type="evidence" value="ECO:0007669"/>
    <property type="project" value="InterPro"/>
</dbReference>
<dbReference type="Pfam" id="PF02311">
    <property type="entry name" value="AraC_binding"/>
    <property type="match status" value="1"/>
</dbReference>
<dbReference type="InterPro" id="IPR009057">
    <property type="entry name" value="Homeodomain-like_sf"/>
</dbReference>
<dbReference type="RefSeq" id="WP_168803716.1">
    <property type="nucleotide sequence ID" value="NZ_CP051205.1"/>
</dbReference>
<dbReference type="PANTHER" id="PTHR43280:SF32">
    <property type="entry name" value="TRANSCRIPTIONAL REGULATORY PROTEIN"/>
    <property type="match status" value="1"/>
</dbReference>
<dbReference type="PRINTS" id="PR00032">
    <property type="entry name" value="HTHARAC"/>
</dbReference>
<dbReference type="PANTHER" id="PTHR43280">
    <property type="entry name" value="ARAC-FAMILY TRANSCRIPTIONAL REGULATOR"/>
    <property type="match status" value="1"/>
</dbReference>
<dbReference type="Pfam" id="PF12833">
    <property type="entry name" value="HTH_18"/>
    <property type="match status" value="1"/>
</dbReference>
<name>A0AAE7D6N4_9BACT</name>
<dbReference type="Proteomes" id="UP000502421">
    <property type="component" value="Chromosome"/>
</dbReference>
<dbReference type="InterPro" id="IPR020449">
    <property type="entry name" value="Tscrpt_reg_AraC-type_HTH"/>
</dbReference>
<dbReference type="SUPFAM" id="SSF46689">
    <property type="entry name" value="Homeodomain-like"/>
    <property type="match status" value="1"/>
</dbReference>
<evidence type="ECO:0000313" key="5">
    <source>
        <dbReference type="EMBL" id="QJB31457.1"/>
    </source>
</evidence>
<protein>
    <submittedName>
        <fullName evidence="5">Helix-turn-helix transcriptional regulator</fullName>
    </submittedName>
</protein>
<reference evidence="6" key="1">
    <citation type="submission" date="2020-04" db="EMBL/GenBank/DDBJ databases">
        <authorList>
            <person name="Kittiwongwattana C."/>
        </authorList>
    </citation>
    <scope>NUCLEOTIDE SEQUENCE [LARGE SCALE GENOMIC DNA]</scope>
    <source>
        <strain evidence="6">1310</strain>
    </source>
</reference>
<evidence type="ECO:0000256" key="1">
    <source>
        <dbReference type="ARBA" id="ARBA00023015"/>
    </source>
</evidence>
<accession>A0AAE7D6N4</accession>
<organism evidence="5 6">
    <name type="scientific">Chitinophaga oryzae</name>
    <dbReference type="NCBI Taxonomy" id="2725414"/>
    <lineage>
        <taxon>Bacteria</taxon>
        <taxon>Pseudomonadati</taxon>
        <taxon>Bacteroidota</taxon>
        <taxon>Chitinophagia</taxon>
        <taxon>Chitinophagales</taxon>
        <taxon>Chitinophagaceae</taxon>
        <taxon>Chitinophaga</taxon>
    </lineage>
</organism>
<evidence type="ECO:0000256" key="3">
    <source>
        <dbReference type="ARBA" id="ARBA00023163"/>
    </source>
</evidence>
<evidence type="ECO:0000259" key="4">
    <source>
        <dbReference type="PROSITE" id="PS01124"/>
    </source>
</evidence>
<dbReference type="EMBL" id="CP051205">
    <property type="protein sequence ID" value="QJB31457.1"/>
    <property type="molecule type" value="Genomic_DNA"/>
</dbReference>
<evidence type="ECO:0000313" key="6">
    <source>
        <dbReference type="Proteomes" id="UP000502421"/>
    </source>
</evidence>
<keyword evidence="3" id="KW-0804">Transcription</keyword>
<dbReference type="InterPro" id="IPR014710">
    <property type="entry name" value="RmlC-like_jellyroll"/>
</dbReference>
<keyword evidence="1" id="KW-0805">Transcription regulation</keyword>
<dbReference type="InterPro" id="IPR037923">
    <property type="entry name" value="HTH-like"/>
</dbReference>
<keyword evidence="2" id="KW-0238">DNA-binding</keyword>
<dbReference type="InterPro" id="IPR003313">
    <property type="entry name" value="AraC-bd"/>
</dbReference>
<feature type="domain" description="HTH araC/xylS-type" evidence="4">
    <location>
        <begin position="185"/>
        <end position="283"/>
    </location>
</feature>
<gene>
    <name evidence="5" type="ORF">HF329_09145</name>
</gene>
<proteinExistence type="predicted"/>
<dbReference type="Gene3D" id="2.60.120.10">
    <property type="entry name" value="Jelly Rolls"/>
    <property type="match status" value="1"/>
</dbReference>
<dbReference type="SMART" id="SM00342">
    <property type="entry name" value="HTH_ARAC"/>
    <property type="match status" value="1"/>
</dbReference>
<evidence type="ECO:0000256" key="2">
    <source>
        <dbReference type="ARBA" id="ARBA00023125"/>
    </source>
</evidence>
<dbReference type="Gene3D" id="1.10.10.60">
    <property type="entry name" value="Homeodomain-like"/>
    <property type="match status" value="1"/>
</dbReference>
<sequence length="286" mass="32095">MRRGKTVIPIHTLETAHGHGVVLRRLHAAGTGDILQPEAHRDDHYLFLLVTSGSCRFMIDFKQHDLRQNEVIYVYPGQVHVCTRADQVQAVALSLAPSLIPAIYSGALETVNGLQQPASLDTAATGILLQGLQLLEQLLEQPADMFFRQQMLAGAIDVCTGIFTGAYKDGQQADTNSNRPEMIMRQFRALLVNHYLTLRTPSAYAAALHISAAYLSETVSAQSGFTVHHWIHEQLMLEARRRLYHTDETIKEIAHGLGYEDHAYFSRLFRKKTGLTPQQFRAHSRK</sequence>